<keyword evidence="3" id="KW-1185">Reference proteome</keyword>
<dbReference type="OrthoDB" id="6120729at2"/>
<evidence type="ECO:0000313" key="3">
    <source>
        <dbReference type="Proteomes" id="UP000000639"/>
    </source>
</evidence>
<protein>
    <submittedName>
        <fullName evidence="2">Uncharacterized protein</fullName>
    </submittedName>
</protein>
<dbReference type="InterPro" id="IPR010648">
    <property type="entry name" value="UPF0270"/>
</dbReference>
<dbReference type="PIRSF" id="PIRSF006169">
    <property type="entry name" value="UCP006169"/>
    <property type="match status" value="1"/>
</dbReference>
<accession>A1SRY5</accession>
<gene>
    <name evidence="2" type="ordered locus">Ping_0389</name>
</gene>
<dbReference type="Proteomes" id="UP000000639">
    <property type="component" value="Chromosome"/>
</dbReference>
<dbReference type="NCBIfam" id="NF003438">
    <property type="entry name" value="PRK04966.1"/>
    <property type="match status" value="1"/>
</dbReference>
<reference evidence="2 3" key="1">
    <citation type="submission" date="2007-01" db="EMBL/GenBank/DDBJ databases">
        <title>Complete sequence of Psychromonas ingrahamii 37.</title>
        <authorList>
            <consortium name="US DOE Joint Genome Institute"/>
            <person name="Copeland A."/>
            <person name="Lucas S."/>
            <person name="Lapidus A."/>
            <person name="Barry K."/>
            <person name="Detter J.C."/>
            <person name="Glavina del Rio T."/>
            <person name="Hammon N."/>
            <person name="Israni S."/>
            <person name="Dalin E."/>
            <person name="Tice H."/>
            <person name="Pitluck S."/>
            <person name="Thompson L.S."/>
            <person name="Brettin T."/>
            <person name="Bruce D."/>
            <person name="Han C."/>
            <person name="Tapia R."/>
            <person name="Schmutz J."/>
            <person name="Larimer F."/>
            <person name="Land M."/>
            <person name="Hauser L."/>
            <person name="Kyrpides N."/>
            <person name="Ivanova N."/>
            <person name="Staley J."/>
            <person name="Richardson P."/>
        </authorList>
    </citation>
    <scope>NUCLEOTIDE SEQUENCE [LARGE SCALE GENOMIC DNA]</scope>
    <source>
        <strain evidence="2 3">37</strain>
    </source>
</reference>
<dbReference type="AlphaFoldDB" id="A1SRY5"/>
<evidence type="ECO:0000256" key="1">
    <source>
        <dbReference type="ARBA" id="ARBA00006450"/>
    </source>
</evidence>
<proteinExistence type="inferred from homology"/>
<dbReference type="STRING" id="357804.Ping_0389"/>
<dbReference type="HOGENOM" id="CLU_186759_1_0_6"/>
<name>A1SRY5_PSYIN</name>
<sequence>MLIPYQDLDSDTLHSLIEHFVLREGTDYGEQEVSLAEKTAQVFNLLKRGSIVILYSELSESVTLIHKEQLSQQQQ</sequence>
<dbReference type="eggNOG" id="COG3089">
    <property type="taxonomic scope" value="Bacteria"/>
</dbReference>
<dbReference type="SUPFAM" id="SSF118001">
    <property type="entry name" value="YehU-like"/>
    <property type="match status" value="1"/>
</dbReference>
<dbReference type="Gene3D" id="1.10.10.610">
    <property type="entry name" value="YehU-like"/>
    <property type="match status" value="1"/>
</dbReference>
<organism evidence="2 3">
    <name type="scientific">Psychromonas ingrahamii (strain DSM 17664 / CCUG 51855 / 37)</name>
    <dbReference type="NCBI Taxonomy" id="357804"/>
    <lineage>
        <taxon>Bacteria</taxon>
        <taxon>Pseudomonadati</taxon>
        <taxon>Pseudomonadota</taxon>
        <taxon>Gammaproteobacteria</taxon>
        <taxon>Alteromonadales</taxon>
        <taxon>Psychromonadaceae</taxon>
        <taxon>Psychromonas</taxon>
    </lineage>
</organism>
<comment type="similarity">
    <text evidence="1">Belongs to the UPF0270 family.</text>
</comment>
<dbReference type="KEGG" id="pin:Ping_0389"/>
<evidence type="ECO:0000313" key="2">
    <source>
        <dbReference type="EMBL" id="ABM02250.1"/>
    </source>
</evidence>
<dbReference type="RefSeq" id="WP_011768809.1">
    <property type="nucleotide sequence ID" value="NC_008709.1"/>
</dbReference>
<dbReference type="Pfam" id="PF06794">
    <property type="entry name" value="UPF0270"/>
    <property type="match status" value="1"/>
</dbReference>
<dbReference type="InterPro" id="IPR036685">
    <property type="entry name" value="YehU-like_sf"/>
</dbReference>
<dbReference type="EMBL" id="CP000510">
    <property type="protein sequence ID" value="ABM02250.1"/>
    <property type="molecule type" value="Genomic_DNA"/>
</dbReference>